<accession>A0A1M6SIR9</accession>
<dbReference type="GO" id="GO:0005524">
    <property type="term" value="F:ATP binding"/>
    <property type="evidence" value="ECO:0007669"/>
    <property type="project" value="UniProtKB-KW"/>
</dbReference>
<dbReference type="SUPFAM" id="SSF53244">
    <property type="entry name" value="MurD-like peptide ligases, peptide-binding domain"/>
    <property type="match status" value="1"/>
</dbReference>
<dbReference type="Gene3D" id="3.90.190.20">
    <property type="entry name" value="Mur ligase, C-terminal domain"/>
    <property type="match status" value="1"/>
</dbReference>
<dbReference type="GO" id="GO:0046872">
    <property type="term" value="F:metal ion binding"/>
    <property type="evidence" value="ECO:0007669"/>
    <property type="project" value="UniProtKB-KW"/>
</dbReference>
<comment type="function">
    <text evidence="2">Functions in two distinct reactions of the de novo folate biosynthetic pathway. Catalyzes the addition of a glutamate residue to dihydropteroate (7,8-dihydropteroate or H2Pte) to form dihydrofolate (7,8-dihydrofolate monoglutamate or H2Pte-Glu). Also catalyzes successive additions of L-glutamate to tetrahydrofolate or 10-formyltetrahydrofolate or 5,10-methylenetetrahydrofolate, leading to folylpolyglutamate derivatives.</text>
</comment>
<comment type="catalytic activity">
    <reaction evidence="20">
        <text>(6R)-5,10-methylenetetrahydrofolyl-(gamma-L-Glu)(n) + L-glutamate + ATP = (6R)-5,10-methylenetetrahydrofolyl-(gamma-L-Glu)(n+1) + ADP + phosphate + H(+)</text>
        <dbReference type="Rhea" id="RHEA:51912"/>
        <dbReference type="Rhea" id="RHEA-COMP:13257"/>
        <dbReference type="Rhea" id="RHEA-COMP:13258"/>
        <dbReference type="ChEBI" id="CHEBI:15378"/>
        <dbReference type="ChEBI" id="CHEBI:29985"/>
        <dbReference type="ChEBI" id="CHEBI:30616"/>
        <dbReference type="ChEBI" id="CHEBI:43474"/>
        <dbReference type="ChEBI" id="CHEBI:136572"/>
        <dbReference type="ChEBI" id="CHEBI:456216"/>
        <dbReference type="EC" id="6.3.2.17"/>
    </reaction>
</comment>
<dbReference type="Gene3D" id="3.40.1190.10">
    <property type="entry name" value="Mur-like, catalytic domain"/>
    <property type="match status" value="1"/>
</dbReference>
<evidence type="ECO:0000256" key="3">
    <source>
        <dbReference type="ARBA" id="ARBA00004799"/>
    </source>
</evidence>
<evidence type="ECO:0000256" key="4">
    <source>
        <dbReference type="ARBA" id="ARBA00005150"/>
    </source>
</evidence>
<evidence type="ECO:0000256" key="18">
    <source>
        <dbReference type="ARBA" id="ARBA00047493"/>
    </source>
</evidence>
<reference evidence="26" key="1">
    <citation type="submission" date="2016-11" db="EMBL/GenBank/DDBJ databases">
        <authorList>
            <person name="Varghese N."/>
            <person name="Submissions S."/>
        </authorList>
    </citation>
    <scope>NUCLEOTIDE SEQUENCE [LARGE SCALE GENOMIC DNA]</scope>
    <source>
        <strain evidence="26">DSM 26134</strain>
    </source>
</reference>
<evidence type="ECO:0000256" key="2">
    <source>
        <dbReference type="ARBA" id="ARBA00002714"/>
    </source>
</evidence>
<organism evidence="25 26">
    <name type="scientific">Reichenbachiella agariperforans</name>
    <dbReference type="NCBI Taxonomy" id="156994"/>
    <lineage>
        <taxon>Bacteria</taxon>
        <taxon>Pseudomonadati</taxon>
        <taxon>Bacteroidota</taxon>
        <taxon>Cytophagia</taxon>
        <taxon>Cytophagales</taxon>
        <taxon>Reichenbachiellaceae</taxon>
        <taxon>Reichenbachiella</taxon>
    </lineage>
</organism>
<evidence type="ECO:0000256" key="15">
    <source>
        <dbReference type="ARBA" id="ARBA00030048"/>
    </source>
</evidence>
<dbReference type="NCBIfam" id="TIGR01499">
    <property type="entry name" value="folC"/>
    <property type="match status" value="1"/>
</dbReference>
<evidence type="ECO:0000256" key="10">
    <source>
        <dbReference type="ARBA" id="ARBA00022723"/>
    </source>
</evidence>
<keyword evidence="11 22" id="KW-0547">Nucleotide-binding</keyword>
<dbReference type="Pfam" id="PF08245">
    <property type="entry name" value="Mur_ligase_M"/>
    <property type="match status" value="1"/>
</dbReference>
<evidence type="ECO:0000256" key="8">
    <source>
        <dbReference type="ARBA" id="ARBA00019357"/>
    </source>
</evidence>
<dbReference type="GO" id="GO:0004326">
    <property type="term" value="F:tetrahydrofolylpolyglutamate synthase activity"/>
    <property type="evidence" value="ECO:0007669"/>
    <property type="project" value="UniProtKB-EC"/>
</dbReference>
<dbReference type="InterPro" id="IPR004101">
    <property type="entry name" value="Mur_ligase_C"/>
</dbReference>
<protein>
    <recommendedName>
        <fullName evidence="8">Dihydrofolate synthase/folylpolyglutamate synthase</fullName>
        <ecNumber evidence="6">6.3.2.12</ecNumber>
        <ecNumber evidence="7">6.3.2.17</ecNumber>
    </recommendedName>
    <alternativeName>
        <fullName evidence="17">Folylpoly-gamma-glutamate synthetase-dihydrofolate synthetase</fullName>
    </alternativeName>
    <alternativeName>
        <fullName evidence="15">Folylpolyglutamate synthetase</fullName>
    </alternativeName>
    <alternativeName>
        <fullName evidence="16">Tetrahydrofolylpolyglutamate synthase</fullName>
    </alternativeName>
</protein>
<comment type="cofactor">
    <cofactor evidence="1">
        <name>Mg(2+)</name>
        <dbReference type="ChEBI" id="CHEBI:18420"/>
    </cofactor>
</comment>
<dbReference type="InterPro" id="IPR013221">
    <property type="entry name" value="Mur_ligase_cen"/>
</dbReference>
<evidence type="ECO:0000256" key="17">
    <source>
        <dbReference type="ARBA" id="ARBA00032510"/>
    </source>
</evidence>
<dbReference type="InterPro" id="IPR036565">
    <property type="entry name" value="Mur-like_cat_sf"/>
</dbReference>
<dbReference type="GO" id="GO:0005737">
    <property type="term" value="C:cytoplasm"/>
    <property type="evidence" value="ECO:0007669"/>
    <property type="project" value="TreeGrafter"/>
</dbReference>
<dbReference type="PROSITE" id="PS01012">
    <property type="entry name" value="FOLYLPOLYGLU_SYNT_2"/>
    <property type="match status" value="1"/>
</dbReference>
<dbReference type="EMBL" id="FRAA01000005">
    <property type="protein sequence ID" value="SHK44478.1"/>
    <property type="molecule type" value="Genomic_DNA"/>
</dbReference>
<comment type="catalytic activity">
    <reaction evidence="19">
        <text>10-formyltetrahydrofolyl-(gamma-L-Glu)(n) + L-glutamate + ATP = 10-formyltetrahydrofolyl-(gamma-L-Glu)(n+1) + ADP + phosphate + H(+)</text>
        <dbReference type="Rhea" id="RHEA:51904"/>
        <dbReference type="Rhea" id="RHEA-COMP:13088"/>
        <dbReference type="Rhea" id="RHEA-COMP:14300"/>
        <dbReference type="ChEBI" id="CHEBI:15378"/>
        <dbReference type="ChEBI" id="CHEBI:29985"/>
        <dbReference type="ChEBI" id="CHEBI:30616"/>
        <dbReference type="ChEBI" id="CHEBI:43474"/>
        <dbReference type="ChEBI" id="CHEBI:134413"/>
        <dbReference type="ChEBI" id="CHEBI:456216"/>
        <dbReference type="EC" id="6.3.2.17"/>
    </reaction>
</comment>
<dbReference type="SUPFAM" id="SSF53623">
    <property type="entry name" value="MurD-like peptide ligases, catalytic domain"/>
    <property type="match status" value="1"/>
</dbReference>
<sequence>MDYQESLDFLYEQLPIFQRIGKAAMKKDLTNTIVLAEALSNPQHDFKSVHIAGTNGKGSTAHMFASVLQEAGYRVGLYTSPHLKSFRERIRVNGQLVSKEFVVDFVERCKNLMVEVKPSFFEMTVIMAFEYFSKEKVDIAVIETGLGGRLDSTNIILPELSVITSIGLDHEDILGTGLANIAREKAGIIKESIPVIIGDLASEAKEEVAAVAKQKKAPVFCPSEWYETLVLADHHIRVVNRDTKKSIEFTSELGGYSLLKNVPLILEGVSQLRTRGFAISDQQAVDGIRQVVSHTGLKGRWQKLRVSPTVVADIGHNEEAVRELMSRLDTQRQGAKLHVVWGMAGDKSIESIFRLLLKDASYYFCAADIPRALSVNELARLGDEHKLNYTTHDTVSAAYEAALANVHKEDWVFVGGSTFVVAEIKDI</sequence>
<dbReference type="EC" id="6.3.2.12" evidence="6"/>
<keyword evidence="9 22" id="KW-0436">Ligase</keyword>
<dbReference type="RefSeq" id="WP_073123045.1">
    <property type="nucleotide sequence ID" value="NZ_FRAA01000005.1"/>
</dbReference>
<keyword evidence="13" id="KW-0460">Magnesium</keyword>
<name>A0A1M6SIR9_REIAG</name>
<evidence type="ECO:0000256" key="6">
    <source>
        <dbReference type="ARBA" id="ARBA00013023"/>
    </source>
</evidence>
<evidence type="ECO:0000313" key="26">
    <source>
        <dbReference type="Proteomes" id="UP000184474"/>
    </source>
</evidence>
<dbReference type="Pfam" id="PF02875">
    <property type="entry name" value="Mur_ligase_C"/>
    <property type="match status" value="1"/>
</dbReference>
<feature type="domain" description="Mur ligase central" evidence="24">
    <location>
        <begin position="51"/>
        <end position="217"/>
    </location>
</feature>
<dbReference type="PROSITE" id="PS01011">
    <property type="entry name" value="FOLYLPOLYGLU_SYNT_1"/>
    <property type="match status" value="1"/>
</dbReference>
<comment type="pathway">
    <text evidence="3">Cofactor biosynthesis; tetrahydrofolate biosynthesis; 7,8-dihydrofolate from 2-amino-4-hydroxy-6-hydroxymethyl-7,8-dihydropteridine diphosphate and 4-aminobenzoate: step 2/2.</text>
</comment>
<dbReference type="Proteomes" id="UP000184474">
    <property type="component" value="Unassembled WGS sequence"/>
</dbReference>
<evidence type="ECO:0000256" key="1">
    <source>
        <dbReference type="ARBA" id="ARBA00001946"/>
    </source>
</evidence>
<dbReference type="InterPro" id="IPR018109">
    <property type="entry name" value="Folylpolyglutamate_synth_CS"/>
</dbReference>
<keyword evidence="14" id="KW-0289">Folate biosynthesis</keyword>
<comment type="catalytic activity">
    <reaction evidence="18">
        <text>(6S)-5,6,7,8-tetrahydrofolyl-(gamma-L-Glu)(n) + L-glutamate + ATP = (6S)-5,6,7,8-tetrahydrofolyl-(gamma-L-Glu)(n+1) + ADP + phosphate + H(+)</text>
        <dbReference type="Rhea" id="RHEA:10580"/>
        <dbReference type="Rhea" id="RHEA-COMP:14738"/>
        <dbReference type="Rhea" id="RHEA-COMP:14740"/>
        <dbReference type="ChEBI" id="CHEBI:15378"/>
        <dbReference type="ChEBI" id="CHEBI:29985"/>
        <dbReference type="ChEBI" id="CHEBI:30616"/>
        <dbReference type="ChEBI" id="CHEBI:43474"/>
        <dbReference type="ChEBI" id="CHEBI:141005"/>
        <dbReference type="ChEBI" id="CHEBI:456216"/>
        <dbReference type="EC" id="6.3.2.17"/>
    </reaction>
</comment>
<dbReference type="PIRSF" id="PIRSF001563">
    <property type="entry name" value="Folylpolyglu_synth"/>
    <property type="match status" value="1"/>
</dbReference>
<evidence type="ECO:0000259" key="23">
    <source>
        <dbReference type="Pfam" id="PF02875"/>
    </source>
</evidence>
<evidence type="ECO:0000256" key="21">
    <source>
        <dbReference type="ARBA" id="ARBA00049161"/>
    </source>
</evidence>
<keyword evidence="26" id="KW-1185">Reference proteome</keyword>
<dbReference type="GO" id="GO:0046656">
    <property type="term" value="P:folic acid biosynthetic process"/>
    <property type="evidence" value="ECO:0007669"/>
    <property type="project" value="UniProtKB-KW"/>
</dbReference>
<evidence type="ECO:0000256" key="14">
    <source>
        <dbReference type="ARBA" id="ARBA00022909"/>
    </source>
</evidence>
<evidence type="ECO:0000256" key="20">
    <source>
        <dbReference type="ARBA" id="ARBA00049035"/>
    </source>
</evidence>
<evidence type="ECO:0000259" key="24">
    <source>
        <dbReference type="Pfam" id="PF08245"/>
    </source>
</evidence>
<evidence type="ECO:0000256" key="13">
    <source>
        <dbReference type="ARBA" id="ARBA00022842"/>
    </source>
</evidence>
<feature type="domain" description="Mur ligase C-terminal" evidence="23">
    <location>
        <begin position="299"/>
        <end position="417"/>
    </location>
</feature>
<dbReference type="EC" id="6.3.2.17" evidence="7"/>
<evidence type="ECO:0000256" key="19">
    <source>
        <dbReference type="ARBA" id="ARBA00047808"/>
    </source>
</evidence>
<evidence type="ECO:0000313" key="25">
    <source>
        <dbReference type="EMBL" id="SHK44478.1"/>
    </source>
</evidence>
<evidence type="ECO:0000256" key="22">
    <source>
        <dbReference type="PIRNR" id="PIRNR001563"/>
    </source>
</evidence>
<dbReference type="FunFam" id="3.40.1190.10:FF:000011">
    <property type="entry name" value="Folylpolyglutamate synthase/dihydrofolate synthase"/>
    <property type="match status" value="1"/>
</dbReference>
<dbReference type="GO" id="GO:0008841">
    <property type="term" value="F:dihydrofolate synthase activity"/>
    <property type="evidence" value="ECO:0007669"/>
    <property type="project" value="UniProtKB-EC"/>
</dbReference>
<keyword evidence="12 22" id="KW-0067">ATP-binding</keyword>
<dbReference type="InterPro" id="IPR001645">
    <property type="entry name" value="Folylpolyglutamate_synth"/>
</dbReference>
<dbReference type="PANTHER" id="PTHR11136">
    <property type="entry name" value="FOLYLPOLYGLUTAMATE SYNTHASE-RELATED"/>
    <property type="match status" value="1"/>
</dbReference>
<comment type="catalytic activity">
    <reaction evidence="21">
        <text>7,8-dihydropteroate + L-glutamate + ATP = 7,8-dihydrofolate + ADP + phosphate + H(+)</text>
        <dbReference type="Rhea" id="RHEA:23584"/>
        <dbReference type="ChEBI" id="CHEBI:15378"/>
        <dbReference type="ChEBI" id="CHEBI:17839"/>
        <dbReference type="ChEBI" id="CHEBI:29985"/>
        <dbReference type="ChEBI" id="CHEBI:30616"/>
        <dbReference type="ChEBI" id="CHEBI:43474"/>
        <dbReference type="ChEBI" id="CHEBI:57451"/>
        <dbReference type="ChEBI" id="CHEBI:456216"/>
        <dbReference type="EC" id="6.3.2.12"/>
    </reaction>
</comment>
<dbReference type="STRING" id="156994.SAMN04488028_10531"/>
<dbReference type="PANTHER" id="PTHR11136:SF0">
    <property type="entry name" value="DIHYDROFOLATE SYNTHETASE-RELATED"/>
    <property type="match status" value="1"/>
</dbReference>
<comment type="pathway">
    <text evidence="4">Cofactor biosynthesis; tetrahydrofolylpolyglutamate biosynthesis.</text>
</comment>
<dbReference type="InterPro" id="IPR036615">
    <property type="entry name" value="Mur_ligase_C_dom_sf"/>
</dbReference>
<dbReference type="AlphaFoldDB" id="A0A1M6SIR9"/>
<keyword evidence="10" id="KW-0479">Metal-binding</keyword>
<proteinExistence type="inferred from homology"/>
<evidence type="ECO:0000256" key="11">
    <source>
        <dbReference type="ARBA" id="ARBA00022741"/>
    </source>
</evidence>
<evidence type="ECO:0000256" key="7">
    <source>
        <dbReference type="ARBA" id="ARBA00013025"/>
    </source>
</evidence>
<evidence type="ECO:0000256" key="5">
    <source>
        <dbReference type="ARBA" id="ARBA00008276"/>
    </source>
</evidence>
<comment type="similarity">
    <text evidence="5 22">Belongs to the folylpolyglutamate synthase family.</text>
</comment>
<evidence type="ECO:0000256" key="12">
    <source>
        <dbReference type="ARBA" id="ARBA00022840"/>
    </source>
</evidence>
<evidence type="ECO:0000256" key="9">
    <source>
        <dbReference type="ARBA" id="ARBA00022598"/>
    </source>
</evidence>
<gene>
    <name evidence="25" type="ORF">SAMN04488028_10531</name>
</gene>
<evidence type="ECO:0000256" key="16">
    <source>
        <dbReference type="ARBA" id="ARBA00030592"/>
    </source>
</evidence>